<dbReference type="EMBL" id="JAFIMR010000012">
    <property type="protein sequence ID" value="KAI1871785.1"/>
    <property type="molecule type" value="Genomic_DNA"/>
</dbReference>
<name>A0A9Q0AQ84_9PEZI</name>
<dbReference type="PANTHER" id="PTHR36223:SF1">
    <property type="entry name" value="TRANSCRIPTION ELONGATION FACTOR EAF N-TERMINAL DOMAIN-CONTAINING PROTEIN"/>
    <property type="match status" value="1"/>
</dbReference>
<evidence type="ECO:0000256" key="1">
    <source>
        <dbReference type="SAM" id="MobiDB-lite"/>
    </source>
</evidence>
<dbReference type="AlphaFoldDB" id="A0A9Q0AQ84"/>
<gene>
    <name evidence="3" type="ORF">JX265_005771</name>
</gene>
<proteinExistence type="predicted"/>
<accession>A0A9Q0AQ84</accession>
<dbReference type="Proteomes" id="UP000829685">
    <property type="component" value="Unassembled WGS sequence"/>
</dbReference>
<feature type="domain" description="DUF7918" evidence="2">
    <location>
        <begin position="9"/>
        <end position="240"/>
    </location>
</feature>
<feature type="compositionally biased region" description="Basic and acidic residues" evidence="1">
    <location>
        <begin position="294"/>
        <end position="331"/>
    </location>
</feature>
<reference evidence="3" key="1">
    <citation type="submission" date="2021-03" db="EMBL/GenBank/DDBJ databases">
        <title>Revisited historic fungal species revealed as producer of novel bioactive compounds through whole genome sequencing and comparative genomics.</title>
        <authorList>
            <person name="Vignolle G.A."/>
            <person name="Hochenegger N."/>
            <person name="Mach R.L."/>
            <person name="Mach-Aigner A.R."/>
            <person name="Javad Rahimi M."/>
            <person name="Salim K.A."/>
            <person name="Chan C.M."/>
            <person name="Lim L.B.L."/>
            <person name="Cai F."/>
            <person name="Druzhinina I.S."/>
            <person name="U'Ren J.M."/>
            <person name="Derntl C."/>
        </authorList>
    </citation>
    <scope>NUCLEOTIDE SEQUENCE</scope>
    <source>
        <strain evidence="3">TUCIM 5799</strain>
    </source>
</reference>
<keyword evidence="4" id="KW-1185">Reference proteome</keyword>
<dbReference type="InterPro" id="IPR057678">
    <property type="entry name" value="DUF7918"/>
</dbReference>
<evidence type="ECO:0000259" key="2">
    <source>
        <dbReference type="Pfam" id="PF25534"/>
    </source>
</evidence>
<sequence length="343" mass="39631">MAFHSRVAGIQAWIEVAGARTTHYDDHDAKEANKRDLTTTTKYIESVSGASFTVNFQVENTYNWGFPSHDLELRCYVNGQWEAIYFVSKIHTVLGPHTGRFTGKPGISSQGQMANEDFKFASIETVDDIRKERVQNDMKIAKGLGAIELRFHRCFLTGWQPYQDPQPQSNTPTAIAEKALKGRSISHTVAHEQSRVVSQMRVTHFQNRRYWQQDEHRPLAIFRFLYRSREDLEKELTIPRAATPPDALINLSREEINRLAMERLDQLKVEQESQQKNQTKQKEPKPDKETEEDKEAKEKTKLAIKRERDDSPDGGHCEDDSRATKLPRHDAFDDEEFIDLTEE</sequence>
<protein>
    <recommendedName>
        <fullName evidence="2">DUF7918 domain-containing protein</fullName>
    </recommendedName>
</protein>
<feature type="region of interest" description="Disordered" evidence="1">
    <location>
        <begin position="269"/>
        <end position="343"/>
    </location>
</feature>
<feature type="compositionally biased region" description="Acidic residues" evidence="1">
    <location>
        <begin position="332"/>
        <end position="343"/>
    </location>
</feature>
<evidence type="ECO:0000313" key="3">
    <source>
        <dbReference type="EMBL" id="KAI1871785.1"/>
    </source>
</evidence>
<dbReference type="PANTHER" id="PTHR36223">
    <property type="entry name" value="BETA-LACTAMASE-TYPE TRANSPEPTIDASE FOLD DOMAIN CONTAINING PROTEIN"/>
    <property type="match status" value="1"/>
</dbReference>
<comment type="caution">
    <text evidence="3">The sequence shown here is derived from an EMBL/GenBank/DDBJ whole genome shotgun (WGS) entry which is preliminary data.</text>
</comment>
<dbReference type="Pfam" id="PF25534">
    <property type="entry name" value="DUF7918"/>
    <property type="match status" value="1"/>
</dbReference>
<organism evidence="3 4">
    <name type="scientific">Neoarthrinium moseri</name>
    <dbReference type="NCBI Taxonomy" id="1658444"/>
    <lineage>
        <taxon>Eukaryota</taxon>
        <taxon>Fungi</taxon>
        <taxon>Dikarya</taxon>
        <taxon>Ascomycota</taxon>
        <taxon>Pezizomycotina</taxon>
        <taxon>Sordariomycetes</taxon>
        <taxon>Xylariomycetidae</taxon>
        <taxon>Amphisphaeriales</taxon>
        <taxon>Apiosporaceae</taxon>
        <taxon>Neoarthrinium</taxon>
    </lineage>
</organism>
<evidence type="ECO:0000313" key="4">
    <source>
        <dbReference type="Proteomes" id="UP000829685"/>
    </source>
</evidence>